<dbReference type="Proteomes" id="UP001046350">
    <property type="component" value="Chromosome"/>
</dbReference>
<gene>
    <name evidence="2" type="ORF">KSS94_09300</name>
</gene>
<reference evidence="2" key="1">
    <citation type="journal article" date="2021" name="Microorganisms">
        <title>The Ever-Expanding Pseudomonas Genus: Description of 43 New Species and Partition of the Pseudomonas putida Group.</title>
        <authorList>
            <person name="Girard L."/>
            <person name="Lood C."/>
            <person name="Hofte M."/>
            <person name="Vandamme P."/>
            <person name="Rokni-Zadeh H."/>
            <person name="van Noort V."/>
            <person name="Lavigne R."/>
            <person name="De Mot R."/>
        </authorList>
    </citation>
    <scope>NUCLEOTIDE SEQUENCE</scope>
    <source>
        <strain evidence="2">COW40</strain>
    </source>
</reference>
<evidence type="ECO:0000313" key="3">
    <source>
        <dbReference type="Proteomes" id="UP001046350"/>
    </source>
</evidence>
<keyword evidence="3" id="KW-1185">Reference proteome</keyword>
<evidence type="ECO:0000256" key="1">
    <source>
        <dbReference type="SAM" id="Phobius"/>
    </source>
</evidence>
<organism evidence="2 3">
    <name type="scientific">Pseudomonas fakonensis</name>
    <dbReference type="NCBI Taxonomy" id="2842355"/>
    <lineage>
        <taxon>Bacteria</taxon>
        <taxon>Pseudomonadati</taxon>
        <taxon>Pseudomonadota</taxon>
        <taxon>Gammaproteobacteria</taxon>
        <taxon>Pseudomonadales</taxon>
        <taxon>Pseudomonadaceae</taxon>
        <taxon>Pseudomonas</taxon>
    </lineage>
</organism>
<name>A0ABX8NAA8_9PSED</name>
<feature type="transmembrane region" description="Helical" evidence="1">
    <location>
        <begin position="16"/>
        <end position="38"/>
    </location>
</feature>
<evidence type="ECO:0000313" key="2">
    <source>
        <dbReference type="EMBL" id="QXH53289.1"/>
    </source>
</evidence>
<protein>
    <submittedName>
        <fullName evidence="2">Uncharacterized protein</fullName>
    </submittedName>
</protein>
<dbReference type="RefSeq" id="WP_217842694.1">
    <property type="nucleotide sequence ID" value="NZ_CP077076.1"/>
</dbReference>
<dbReference type="EMBL" id="CP077076">
    <property type="protein sequence ID" value="QXH53289.1"/>
    <property type="molecule type" value="Genomic_DNA"/>
</dbReference>
<sequence>MFAAPEQSDQSEPFSLISLSVIVTVVAVLVVGFFGAAIWKFTCRLLAGSIGAAIVAFVGVFAASCVSLYSGPLVTQGAPVVKELLSDFTPPVNWEIKLTLFLIALAVFLIAVREIGLGTVLKTRARELDERISSLPPQDFLNYYGQGLREIGIIRRDTKIKYADKKLTPADLEKAIRVVMKHVLGMAKLWDGISTSSDDNIIYRSNIMMVVPPALMGDIKRDAASYESLVINSPFFLYGDNFSSRLDNSTGLLMIENNNYTVTSASKGSEPDPKVQPLCLPYASSSHKQPNLPGAPEACVSQTAKYVFNTVVEMDSWLNGLSHRENRFDRRFDSGVRSYYSEAKHAQSILSIPVIVQGKPWLC</sequence>
<feature type="transmembrane region" description="Helical" evidence="1">
    <location>
        <begin position="98"/>
        <end position="121"/>
    </location>
</feature>
<keyword evidence="1" id="KW-0472">Membrane</keyword>
<accession>A0ABX8NAA8</accession>
<proteinExistence type="predicted"/>
<feature type="transmembrane region" description="Helical" evidence="1">
    <location>
        <begin position="45"/>
        <end position="69"/>
    </location>
</feature>
<keyword evidence="1" id="KW-1133">Transmembrane helix</keyword>
<keyword evidence="1" id="KW-0812">Transmembrane</keyword>